<dbReference type="EMBL" id="BGPR01001098">
    <property type="protein sequence ID" value="GBM45375.1"/>
    <property type="molecule type" value="Genomic_DNA"/>
</dbReference>
<evidence type="ECO:0000313" key="1">
    <source>
        <dbReference type="EMBL" id="GBM45375.1"/>
    </source>
</evidence>
<gene>
    <name evidence="1" type="ORF">AVEN_270687_1</name>
</gene>
<protein>
    <submittedName>
        <fullName evidence="1">Uncharacterized protein</fullName>
    </submittedName>
</protein>
<name>A0A4Y2FY70_ARAVE</name>
<keyword evidence="2" id="KW-1185">Reference proteome</keyword>
<reference evidence="1 2" key="1">
    <citation type="journal article" date="2019" name="Sci. Rep.">
        <title>Orb-weaving spider Araneus ventricosus genome elucidates the spidroin gene catalogue.</title>
        <authorList>
            <person name="Kono N."/>
            <person name="Nakamura H."/>
            <person name="Ohtoshi R."/>
            <person name="Moran D.A.P."/>
            <person name="Shinohara A."/>
            <person name="Yoshida Y."/>
            <person name="Fujiwara M."/>
            <person name="Mori M."/>
            <person name="Tomita M."/>
            <person name="Arakawa K."/>
        </authorList>
    </citation>
    <scope>NUCLEOTIDE SEQUENCE [LARGE SCALE GENOMIC DNA]</scope>
</reference>
<proteinExistence type="predicted"/>
<sequence length="91" mass="9850">MAITDTIASDPASMIHSICLLHPGHSSLSLIPIRSPGGREYGSITKSKVGRRKMEIVEEDGDQSASRELEEGMLEDMRGSVGSLWKGGFTF</sequence>
<dbReference type="OrthoDB" id="10608294at2759"/>
<dbReference type="Proteomes" id="UP000499080">
    <property type="component" value="Unassembled WGS sequence"/>
</dbReference>
<comment type="caution">
    <text evidence="1">The sequence shown here is derived from an EMBL/GenBank/DDBJ whole genome shotgun (WGS) entry which is preliminary data.</text>
</comment>
<dbReference type="AlphaFoldDB" id="A0A4Y2FY70"/>
<organism evidence="1 2">
    <name type="scientific">Araneus ventricosus</name>
    <name type="common">Orbweaver spider</name>
    <name type="synonym">Epeira ventricosa</name>
    <dbReference type="NCBI Taxonomy" id="182803"/>
    <lineage>
        <taxon>Eukaryota</taxon>
        <taxon>Metazoa</taxon>
        <taxon>Ecdysozoa</taxon>
        <taxon>Arthropoda</taxon>
        <taxon>Chelicerata</taxon>
        <taxon>Arachnida</taxon>
        <taxon>Araneae</taxon>
        <taxon>Araneomorphae</taxon>
        <taxon>Entelegynae</taxon>
        <taxon>Araneoidea</taxon>
        <taxon>Araneidae</taxon>
        <taxon>Araneus</taxon>
    </lineage>
</organism>
<accession>A0A4Y2FY70</accession>
<evidence type="ECO:0000313" key="2">
    <source>
        <dbReference type="Proteomes" id="UP000499080"/>
    </source>
</evidence>